<feature type="domain" description="Response regulatory" evidence="20">
    <location>
        <begin position="1076"/>
        <end position="1198"/>
    </location>
</feature>
<organism evidence="24 25">
    <name type="scientific">Agitococcus lubricus</name>
    <dbReference type="NCBI Taxonomy" id="1077255"/>
    <lineage>
        <taxon>Bacteria</taxon>
        <taxon>Pseudomonadati</taxon>
        <taxon>Pseudomonadota</taxon>
        <taxon>Gammaproteobacteria</taxon>
        <taxon>Moraxellales</taxon>
        <taxon>Moraxellaceae</taxon>
        <taxon>Agitococcus</taxon>
    </lineage>
</organism>
<evidence type="ECO:0000256" key="13">
    <source>
        <dbReference type="ARBA" id="ARBA00023136"/>
    </source>
</evidence>
<evidence type="ECO:0000256" key="9">
    <source>
        <dbReference type="ARBA" id="ARBA00022777"/>
    </source>
</evidence>
<keyword evidence="8" id="KW-0547">Nucleotide-binding</keyword>
<dbReference type="RefSeq" id="WP_107864373.1">
    <property type="nucleotide sequence ID" value="NZ_QAON01000001.1"/>
</dbReference>
<evidence type="ECO:0000256" key="2">
    <source>
        <dbReference type="ARBA" id="ARBA00004651"/>
    </source>
</evidence>
<evidence type="ECO:0000256" key="10">
    <source>
        <dbReference type="ARBA" id="ARBA00022840"/>
    </source>
</evidence>
<dbReference type="SMART" id="SM00388">
    <property type="entry name" value="HisKA"/>
    <property type="match status" value="1"/>
</dbReference>
<dbReference type="Pfam" id="PF01627">
    <property type="entry name" value="Hpt"/>
    <property type="match status" value="1"/>
</dbReference>
<feature type="modified residue" description="Phosphohistidine" evidence="16">
    <location>
        <position position="1426"/>
    </location>
</feature>
<feature type="transmembrane region" description="Helical" evidence="18">
    <location>
        <begin position="244"/>
        <end position="264"/>
    </location>
</feature>
<dbReference type="Pfam" id="PF08447">
    <property type="entry name" value="PAS_3"/>
    <property type="match status" value="2"/>
</dbReference>
<dbReference type="PROSITE" id="PS50110">
    <property type="entry name" value="RESPONSE_REGULATORY"/>
    <property type="match status" value="2"/>
</dbReference>
<dbReference type="SMART" id="SM00086">
    <property type="entry name" value="PAC"/>
    <property type="match status" value="3"/>
</dbReference>
<evidence type="ECO:0000256" key="5">
    <source>
        <dbReference type="ARBA" id="ARBA00022553"/>
    </source>
</evidence>
<dbReference type="InterPro" id="IPR011006">
    <property type="entry name" value="CheY-like_superfamily"/>
</dbReference>
<evidence type="ECO:0000256" key="4">
    <source>
        <dbReference type="ARBA" id="ARBA00022475"/>
    </source>
</evidence>
<feature type="domain" description="HPt" evidence="23">
    <location>
        <begin position="1387"/>
        <end position="1482"/>
    </location>
</feature>
<dbReference type="FunFam" id="1.10.287.130:FF:000002">
    <property type="entry name" value="Two-component osmosensing histidine kinase"/>
    <property type="match status" value="1"/>
</dbReference>
<dbReference type="InterPro" id="IPR000014">
    <property type="entry name" value="PAS"/>
</dbReference>
<dbReference type="PROSITE" id="PS50113">
    <property type="entry name" value="PAC"/>
    <property type="match status" value="2"/>
</dbReference>
<dbReference type="InterPro" id="IPR035965">
    <property type="entry name" value="PAS-like_dom_sf"/>
</dbReference>
<comment type="subcellular location">
    <subcellularLocation>
        <location evidence="2">Cell membrane</location>
        <topology evidence="2">Multi-pass membrane protein</topology>
    </subcellularLocation>
</comment>
<evidence type="ECO:0000256" key="6">
    <source>
        <dbReference type="ARBA" id="ARBA00022679"/>
    </source>
</evidence>
<proteinExistence type="predicted"/>
<dbReference type="SUPFAM" id="SSF47226">
    <property type="entry name" value="Histidine-containing phosphotransfer domain, HPT domain"/>
    <property type="match status" value="1"/>
</dbReference>
<evidence type="ECO:0000256" key="18">
    <source>
        <dbReference type="SAM" id="Phobius"/>
    </source>
</evidence>
<keyword evidence="5 17" id="KW-0597">Phosphoprotein</keyword>
<accession>A0A2T5J418</accession>
<dbReference type="PROSITE" id="PS50112">
    <property type="entry name" value="PAS"/>
    <property type="match status" value="2"/>
</dbReference>
<dbReference type="CDD" id="cd17546">
    <property type="entry name" value="REC_hyHK_CKI1_RcsC-like"/>
    <property type="match status" value="2"/>
</dbReference>
<evidence type="ECO:0000256" key="15">
    <source>
        <dbReference type="ARBA" id="ARBA00068150"/>
    </source>
</evidence>
<dbReference type="Pfam" id="PF13426">
    <property type="entry name" value="PAS_9"/>
    <property type="match status" value="1"/>
</dbReference>
<evidence type="ECO:0000256" key="7">
    <source>
        <dbReference type="ARBA" id="ARBA00022692"/>
    </source>
</evidence>
<dbReference type="Pfam" id="PF02518">
    <property type="entry name" value="HATPase_c"/>
    <property type="match status" value="1"/>
</dbReference>
<evidence type="ECO:0000256" key="11">
    <source>
        <dbReference type="ARBA" id="ARBA00022989"/>
    </source>
</evidence>
<dbReference type="SUPFAM" id="SSF55785">
    <property type="entry name" value="PYP-like sensor domain (PAS domain)"/>
    <property type="match status" value="4"/>
</dbReference>
<dbReference type="InterPro" id="IPR013655">
    <property type="entry name" value="PAS_fold_3"/>
</dbReference>
<dbReference type="PROSITE" id="PS50109">
    <property type="entry name" value="HIS_KIN"/>
    <property type="match status" value="1"/>
</dbReference>
<gene>
    <name evidence="24" type="ORF">C8N29_101433</name>
</gene>
<dbReference type="Gene3D" id="1.10.287.130">
    <property type="match status" value="1"/>
</dbReference>
<comment type="catalytic activity">
    <reaction evidence="1">
        <text>ATP + protein L-histidine = ADP + protein N-phospho-L-histidine.</text>
        <dbReference type="EC" id="2.7.13.3"/>
    </reaction>
</comment>
<feature type="transmembrane region" description="Helical" evidence="18">
    <location>
        <begin position="221"/>
        <end position="237"/>
    </location>
</feature>
<evidence type="ECO:0000259" key="21">
    <source>
        <dbReference type="PROSITE" id="PS50112"/>
    </source>
</evidence>
<dbReference type="Proteomes" id="UP000244223">
    <property type="component" value="Unassembled WGS sequence"/>
</dbReference>
<feature type="domain" description="PAC" evidence="22">
    <location>
        <begin position="768"/>
        <end position="820"/>
    </location>
</feature>
<feature type="domain" description="Response regulatory" evidence="20">
    <location>
        <begin position="1224"/>
        <end position="1340"/>
    </location>
</feature>
<dbReference type="InterPro" id="IPR036890">
    <property type="entry name" value="HATPase_C_sf"/>
</dbReference>
<dbReference type="GO" id="GO:0000155">
    <property type="term" value="F:phosphorelay sensor kinase activity"/>
    <property type="evidence" value="ECO:0007669"/>
    <property type="project" value="InterPro"/>
</dbReference>
<dbReference type="InterPro" id="IPR008207">
    <property type="entry name" value="Sig_transdc_His_kin_Hpt_dom"/>
</dbReference>
<keyword evidence="13 18" id="KW-0472">Membrane</keyword>
<feature type="transmembrane region" description="Helical" evidence="18">
    <location>
        <begin position="20"/>
        <end position="42"/>
    </location>
</feature>
<keyword evidence="10" id="KW-0067">ATP-binding</keyword>
<evidence type="ECO:0000313" key="25">
    <source>
        <dbReference type="Proteomes" id="UP000244223"/>
    </source>
</evidence>
<dbReference type="SUPFAM" id="SSF55874">
    <property type="entry name" value="ATPase domain of HSP90 chaperone/DNA topoisomerase II/histidine kinase"/>
    <property type="match status" value="1"/>
</dbReference>
<feature type="transmembrane region" description="Helical" evidence="18">
    <location>
        <begin position="168"/>
        <end position="187"/>
    </location>
</feature>
<dbReference type="SMART" id="SM00387">
    <property type="entry name" value="HATPase_c"/>
    <property type="match status" value="1"/>
</dbReference>
<reference evidence="24 25" key="1">
    <citation type="submission" date="2018-04" db="EMBL/GenBank/DDBJ databases">
        <title>Genomic Encyclopedia of Archaeal and Bacterial Type Strains, Phase II (KMG-II): from individual species to whole genera.</title>
        <authorList>
            <person name="Goeker M."/>
        </authorList>
    </citation>
    <scope>NUCLEOTIDE SEQUENCE [LARGE SCALE GENOMIC DNA]</scope>
    <source>
        <strain evidence="24 25">DSM 5822</strain>
    </source>
</reference>
<keyword evidence="12" id="KW-0902">Two-component regulatory system</keyword>
<evidence type="ECO:0000256" key="17">
    <source>
        <dbReference type="PROSITE-ProRule" id="PRU00169"/>
    </source>
</evidence>
<dbReference type="SUPFAM" id="SSF52172">
    <property type="entry name" value="CheY-like"/>
    <property type="match status" value="2"/>
</dbReference>
<dbReference type="PANTHER" id="PTHR45339">
    <property type="entry name" value="HYBRID SIGNAL TRANSDUCTION HISTIDINE KINASE J"/>
    <property type="match status" value="1"/>
</dbReference>
<sequence length="1567" mass="177035">MPLLHKISLLNQEKLSHKELCWHILVKSVLVYFLSLLVLVYLPLTDKLTQLWIVNAFLLGIALNNGLSKLYIRSISLFVGNLAANLSVLYPLHISLAFALANTVELSLAAFLIYRYIPHIYYKKDPADIVKASIINLLFAVPCGATIATLSVSSLWAGTDFELFYKWWFSHVIGTLLVFLPVLLIAASIQKNTFSLKNIISMFMASMFFCCLIFFLIKKELFYFVFITAPLIIFALYNGGCKTAFVGLFNVIVIGSLLWLGLIPNDEIFTNQEANRLWLSTALTVFFPTFVGLITDQVRIQNQQLIASEARFKNAMEFAATGFVLVSAEAKLIEANSFFCRMVGYSRAELEVMDYSILTHPDDYQRSQERLQGLLDGQYNSYRLEKRYIHKYGHIVWADLKVSKLEGDSDGLIIVQIDDVSERKKQQEEILKLSDRLRLATDAVKMGIWDWHIMSDTLIWDERMYDLYHIERSQIPSYDFWRSLVHPDDIITVDADLHAALEKGDYFSASFRINVSGVVRYIRAEGIILRDGEQQALRVVGVNFDITLQKEAEYARDYVNKQRQMLIDAMPAMISYWDTQLVNHFANHQSWSFFARSAEQIHQQHLYDLLPNYAWFEPYIQRVLAKESVQVEYSPPHQADKTILLSYVPDIENNSVKGFYLFATDITHLKQAQQAKESAQALLVNVIDAASEFSIIATDIDGKITLFSKGSERMLGYRADEVVNQHTPALIHKAEEIASRAAILSVETGKQISGFAVFTHDTRGGGAHAREWSYVRKDGQTLPVYLVVTALRDSHNRVTGFVGVAKDISAEKRFSQELISAKEQAEQASRAKTEFVANMSHEIRTPMNAVLGMSYLLANTELSVDQKKYLEMIRVSSQSLLDILNDILDFSKIEAGKMSLHPVDFYLDDTLNALASIMTVNAGQKDLELAIGVDPDVPSMLIGDALRLQQILVNLTGNAIKFTERGEVVVAVSLVTRQYDRVRLRFSVKDTGIGMTPAQQENLFNAFSQVDGSITRRFGGTGLGLTISQRLVEMMDSDIQVKSQLGQGSEFSFTVDLQVSQREVPVQRKPSMGSLRLLIIDDNKTSLTFLSQMIARWGWQATLVDTAEQALQWIEREQQAGRYYDAILTDWQMPAMDGLALALTVKSSKQRAPIPVMIMVSAFARDTLMHQKQIDYIDGVLIKPITSSVLYDTLHETLNQRRGQIDLHRVVARTTANKQLDGLRLLLVEDNHLNQVVAKNILEQAGAKVDIAHDGQQAIHALQQYPHYHAVLMDVQMPVMDGFTATRTIRQQLRLSLPIIAMTAGVMDSERHQCETSGMNGFIAKPLDVNEMLSTILRLAHTSAWRETNTVTTTQGGKQTMTTEPNVTIPPIEQFDPQAFLTVVGGDHILQYELTEQFIENYQTVVDEVNACLAQHDIDGAARLLHTLKGLAGTFKANSLARSALALEHELLKHQGYANQDSELANFQYHVTQTLERMQQWLVTHPIPNNVVVASHDSLNVQQWQELLLLLEQHNMKAFDVFEQMRSTLVGLLPTELYTEIDTAMNKLQFNQVKSKLTTWHNTVTQH</sequence>
<evidence type="ECO:0000259" key="20">
    <source>
        <dbReference type="PROSITE" id="PS50110"/>
    </source>
</evidence>
<evidence type="ECO:0000259" key="22">
    <source>
        <dbReference type="PROSITE" id="PS50113"/>
    </source>
</evidence>
<evidence type="ECO:0000259" key="23">
    <source>
        <dbReference type="PROSITE" id="PS50894"/>
    </source>
</evidence>
<feature type="transmembrane region" description="Helical" evidence="18">
    <location>
        <begin position="134"/>
        <end position="156"/>
    </location>
</feature>
<feature type="transmembrane region" description="Helical" evidence="18">
    <location>
        <begin position="199"/>
        <end position="215"/>
    </location>
</feature>
<dbReference type="Pfam" id="PF00072">
    <property type="entry name" value="Response_reg"/>
    <property type="match status" value="2"/>
</dbReference>
<keyword evidence="4" id="KW-1003">Cell membrane</keyword>
<dbReference type="InterPro" id="IPR003661">
    <property type="entry name" value="HisK_dim/P_dom"/>
</dbReference>
<dbReference type="Gene3D" id="3.30.565.10">
    <property type="entry name" value="Histidine kinase-like ATPase, C-terminal domain"/>
    <property type="match status" value="1"/>
</dbReference>
<dbReference type="GO" id="GO:0005524">
    <property type="term" value="F:ATP binding"/>
    <property type="evidence" value="ECO:0007669"/>
    <property type="project" value="UniProtKB-KW"/>
</dbReference>
<dbReference type="Pfam" id="PF08448">
    <property type="entry name" value="PAS_4"/>
    <property type="match status" value="1"/>
</dbReference>
<dbReference type="InterPro" id="IPR013656">
    <property type="entry name" value="PAS_4"/>
</dbReference>
<dbReference type="NCBIfam" id="TIGR00229">
    <property type="entry name" value="sensory_box"/>
    <property type="match status" value="2"/>
</dbReference>
<dbReference type="Gene3D" id="1.20.120.160">
    <property type="entry name" value="HPT domain"/>
    <property type="match status" value="1"/>
</dbReference>
<evidence type="ECO:0000256" key="16">
    <source>
        <dbReference type="PROSITE-ProRule" id="PRU00110"/>
    </source>
</evidence>
<dbReference type="EMBL" id="QAON01000001">
    <property type="protein sequence ID" value="PTQ91360.1"/>
    <property type="molecule type" value="Genomic_DNA"/>
</dbReference>
<keyword evidence="9" id="KW-0418">Kinase</keyword>
<dbReference type="InterPro" id="IPR005467">
    <property type="entry name" value="His_kinase_dom"/>
</dbReference>
<evidence type="ECO:0000313" key="24">
    <source>
        <dbReference type="EMBL" id="PTQ91360.1"/>
    </source>
</evidence>
<keyword evidence="25" id="KW-1185">Reference proteome</keyword>
<feature type="modified residue" description="4-aspartylphosphate" evidence="17">
    <location>
        <position position="1274"/>
    </location>
</feature>
<dbReference type="EC" id="2.7.13.3" evidence="3"/>
<keyword evidence="11 18" id="KW-1133">Transmembrane helix</keyword>
<evidence type="ECO:0000256" key="14">
    <source>
        <dbReference type="ARBA" id="ARBA00064003"/>
    </source>
</evidence>
<dbReference type="InterPro" id="IPR004358">
    <property type="entry name" value="Sig_transdc_His_kin-like_C"/>
</dbReference>
<dbReference type="CDD" id="cd16922">
    <property type="entry name" value="HATPase_EvgS-ArcB-TorS-like"/>
    <property type="match status" value="1"/>
</dbReference>
<feature type="domain" description="PAS" evidence="21">
    <location>
        <begin position="308"/>
        <end position="378"/>
    </location>
</feature>
<dbReference type="Gene3D" id="3.40.50.2300">
    <property type="match status" value="2"/>
</dbReference>
<feature type="domain" description="PAC" evidence="22">
    <location>
        <begin position="382"/>
        <end position="432"/>
    </location>
</feature>
<dbReference type="SMART" id="SM00448">
    <property type="entry name" value="REC"/>
    <property type="match status" value="2"/>
</dbReference>
<evidence type="ECO:0000256" key="8">
    <source>
        <dbReference type="ARBA" id="ARBA00022741"/>
    </source>
</evidence>
<dbReference type="InterPro" id="IPR036641">
    <property type="entry name" value="HPT_dom_sf"/>
</dbReference>
<dbReference type="PROSITE" id="PS50894">
    <property type="entry name" value="HPT"/>
    <property type="match status" value="1"/>
</dbReference>
<keyword evidence="6" id="KW-0808">Transferase</keyword>
<evidence type="ECO:0000256" key="1">
    <source>
        <dbReference type="ARBA" id="ARBA00000085"/>
    </source>
</evidence>
<feature type="domain" description="PAS" evidence="21">
    <location>
        <begin position="679"/>
        <end position="725"/>
    </location>
</feature>
<dbReference type="GO" id="GO:0005886">
    <property type="term" value="C:plasma membrane"/>
    <property type="evidence" value="ECO:0007669"/>
    <property type="project" value="UniProtKB-SubCell"/>
</dbReference>
<keyword evidence="7 18" id="KW-0812">Transmembrane</keyword>
<dbReference type="Pfam" id="PF00512">
    <property type="entry name" value="HisKA"/>
    <property type="match status" value="1"/>
</dbReference>
<dbReference type="CDD" id="cd00130">
    <property type="entry name" value="PAS"/>
    <property type="match status" value="2"/>
</dbReference>
<feature type="transmembrane region" description="Helical" evidence="18">
    <location>
        <begin position="96"/>
        <end position="114"/>
    </location>
</feature>
<comment type="caution">
    <text evidence="24">The sequence shown here is derived from an EMBL/GenBank/DDBJ whole genome shotgun (WGS) entry which is preliminary data.</text>
</comment>
<dbReference type="SMART" id="SM00091">
    <property type="entry name" value="PAS"/>
    <property type="match status" value="4"/>
</dbReference>
<dbReference type="InterPro" id="IPR003594">
    <property type="entry name" value="HATPase_dom"/>
</dbReference>
<dbReference type="FunFam" id="3.30.565.10:FF:000010">
    <property type="entry name" value="Sensor histidine kinase RcsC"/>
    <property type="match status" value="1"/>
</dbReference>
<protein>
    <recommendedName>
        <fullName evidence="15">Sensory/regulatory protein RpfC</fullName>
        <ecNumber evidence="3">2.7.13.3</ecNumber>
    </recommendedName>
</protein>
<dbReference type="InterPro" id="IPR001789">
    <property type="entry name" value="Sig_transdc_resp-reg_receiver"/>
</dbReference>
<dbReference type="OrthoDB" id="9806130at2"/>
<dbReference type="InterPro" id="IPR036097">
    <property type="entry name" value="HisK_dim/P_sf"/>
</dbReference>
<dbReference type="Gene3D" id="3.30.450.20">
    <property type="entry name" value="PAS domain"/>
    <property type="match status" value="4"/>
</dbReference>
<dbReference type="InterPro" id="IPR000700">
    <property type="entry name" value="PAS-assoc_C"/>
</dbReference>
<dbReference type="InterPro" id="IPR001610">
    <property type="entry name" value="PAC"/>
</dbReference>
<dbReference type="PRINTS" id="PR00344">
    <property type="entry name" value="BCTRLSENSOR"/>
</dbReference>
<dbReference type="PANTHER" id="PTHR45339:SF1">
    <property type="entry name" value="HYBRID SIGNAL TRANSDUCTION HISTIDINE KINASE J"/>
    <property type="match status" value="1"/>
</dbReference>
<name>A0A2T5J418_9GAMM</name>
<feature type="domain" description="Histidine kinase" evidence="19">
    <location>
        <begin position="838"/>
        <end position="1059"/>
    </location>
</feature>
<comment type="subunit">
    <text evidence="14">At low DSF concentrations, interacts with RpfF.</text>
</comment>
<evidence type="ECO:0000256" key="12">
    <source>
        <dbReference type="ARBA" id="ARBA00023012"/>
    </source>
</evidence>
<evidence type="ECO:0000259" key="19">
    <source>
        <dbReference type="PROSITE" id="PS50109"/>
    </source>
</evidence>
<evidence type="ECO:0000256" key="3">
    <source>
        <dbReference type="ARBA" id="ARBA00012438"/>
    </source>
</evidence>
<dbReference type="Gene3D" id="2.10.70.100">
    <property type="match status" value="1"/>
</dbReference>
<feature type="modified residue" description="4-aspartylphosphate" evidence="17">
    <location>
        <position position="1130"/>
    </location>
</feature>
<dbReference type="CDD" id="cd00082">
    <property type="entry name" value="HisKA"/>
    <property type="match status" value="1"/>
</dbReference>
<dbReference type="SUPFAM" id="SSF47384">
    <property type="entry name" value="Homodimeric domain of signal transducing histidine kinase"/>
    <property type="match status" value="1"/>
</dbReference>